<evidence type="ECO:0000256" key="12">
    <source>
        <dbReference type="PIRSR" id="PIRSR602401-1"/>
    </source>
</evidence>
<dbReference type="PANTHER" id="PTHR24305">
    <property type="entry name" value="CYTOCHROME P450"/>
    <property type="match status" value="1"/>
</dbReference>
<dbReference type="GO" id="GO:0016705">
    <property type="term" value="F:oxidoreductase activity, acting on paired donors, with incorporation or reduction of molecular oxygen"/>
    <property type="evidence" value="ECO:0007669"/>
    <property type="project" value="InterPro"/>
</dbReference>
<keyword evidence="9 12" id="KW-0408">Iron</keyword>
<dbReference type="Gene3D" id="1.10.630.10">
    <property type="entry name" value="Cytochrome P450"/>
    <property type="match status" value="1"/>
</dbReference>
<feature type="transmembrane region" description="Helical" evidence="13">
    <location>
        <begin position="55"/>
        <end position="76"/>
    </location>
</feature>
<evidence type="ECO:0000313" key="15">
    <source>
        <dbReference type="Proteomes" id="UP000616885"/>
    </source>
</evidence>
<keyword evidence="5 13" id="KW-0812">Transmembrane</keyword>
<evidence type="ECO:0000256" key="8">
    <source>
        <dbReference type="ARBA" id="ARBA00023002"/>
    </source>
</evidence>
<dbReference type="InterPro" id="IPR036396">
    <property type="entry name" value="Cyt_P450_sf"/>
</dbReference>
<dbReference type="EMBL" id="JADCTT010000011">
    <property type="protein sequence ID" value="KAF9746245.1"/>
    <property type="molecule type" value="Genomic_DNA"/>
</dbReference>
<dbReference type="Pfam" id="PF00067">
    <property type="entry name" value="p450"/>
    <property type="match status" value="1"/>
</dbReference>
<comment type="similarity">
    <text evidence="3">Belongs to the cytochrome P450 family.</text>
</comment>
<comment type="cofactor">
    <cofactor evidence="1 12">
        <name>heme</name>
        <dbReference type="ChEBI" id="CHEBI:30413"/>
    </cofactor>
</comment>
<evidence type="ECO:0000256" key="2">
    <source>
        <dbReference type="ARBA" id="ARBA00004370"/>
    </source>
</evidence>
<keyword evidence="8" id="KW-0560">Oxidoreductase</keyword>
<evidence type="ECO:0000256" key="9">
    <source>
        <dbReference type="ARBA" id="ARBA00023004"/>
    </source>
</evidence>
<evidence type="ECO:0000256" key="6">
    <source>
        <dbReference type="ARBA" id="ARBA00022723"/>
    </source>
</evidence>
<dbReference type="GO" id="GO:0004497">
    <property type="term" value="F:monooxygenase activity"/>
    <property type="evidence" value="ECO:0007669"/>
    <property type="project" value="UniProtKB-KW"/>
</dbReference>
<evidence type="ECO:0000256" key="13">
    <source>
        <dbReference type="SAM" id="Phobius"/>
    </source>
</evidence>
<accession>A0A8H7N2J9</accession>
<evidence type="ECO:0000256" key="7">
    <source>
        <dbReference type="ARBA" id="ARBA00022989"/>
    </source>
</evidence>
<protein>
    <recommendedName>
        <fullName evidence="16">Cytochrome P450</fullName>
    </recommendedName>
</protein>
<dbReference type="InterPro" id="IPR002401">
    <property type="entry name" value="Cyt_P450_E_grp-I"/>
</dbReference>
<gene>
    <name evidence="14" type="ORF">IM811_003150</name>
</gene>
<dbReference type="GO" id="GO:0005506">
    <property type="term" value="F:iron ion binding"/>
    <property type="evidence" value="ECO:0007669"/>
    <property type="project" value="InterPro"/>
</dbReference>
<dbReference type="GO" id="GO:0016020">
    <property type="term" value="C:membrane"/>
    <property type="evidence" value="ECO:0007669"/>
    <property type="project" value="UniProtKB-SubCell"/>
</dbReference>
<organism evidence="14 15">
    <name type="scientific">Bionectria ochroleuca</name>
    <name type="common">Gliocladium roseum</name>
    <dbReference type="NCBI Taxonomy" id="29856"/>
    <lineage>
        <taxon>Eukaryota</taxon>
        <taxon>Fungi</taxon>
        <taxon>Dikarya</taxon>
        <taxon>Ascomycota</taxon>
        <taxon>Pezizomycotina</taxon>
        <taxon>Sordariomycetes</taxon>
        <taxon>Hypocreomycetidae</taxon>
        <taxon>Hypocreales</taxon>
        <taxon>Bionectriaceae</taxon>
        <taxon>Clonostachys</taxon>
    </lineage>
</organism>
<dbReference type="SUPFAM" id="SSF48264">
    <property type="entry name" value="Cytochrome P450"/>
    <property type="match status" value="1"/>
</dbReference>
<keyword evidence="10" id="KW-0503">Monooxygenase</keyword>
<reference evidence="14" key="1">
    <citation type="submission" date="2020-10" db="EMBL/GenBank/DDBJ databases">
        <title>High-Quality Genome Resource of Clonostachys rosea strain S41 by Oxford Nanopore Long-Read Sequencing.</title>
        <authorList>
            <person name="Wang H."/>
        </authorList>
    </citation>
    <scope>NUCLEOTIDE SEQUENCE</scope>
    <source>
        <strain evidence="14">S41</strain>
    </source>
</reference>
<dbReference type="Proteomes" id="UP000616885">
    <property type="component" value="Unassembled WGS sequence"/>
</dbReference>
<evidence type="ECO:0000256" key="10">
    <source>
        <dbReference type="ARBA" id="ARBA00023033"/>
    </source>
</evidence>
<dbReference type="AlphaFoldDB" id="A0A8H7N2J9"/>
<evidence type="ECO:0000313" key="14">
    <source>
        <dbReference type="EMBL" id="KAF9746245.1"/>
    </source>
</evidence>
<evidence type="ECO:0008006" key="16">
    <source>
        <dbReference type="Google" id="ProtNLM"/>
    </source>
</evidence>
<proteinExistence type="inferred from homology"/>
<keyword evidence="4 12" id="KW-0349">Heme</keyword>
<evidence type="ECO:0000256" key="5">
    <source>
        <dbReference type="ARBA" id="ARBA00022692"/>
    </source>
</evidence>
<dbReference type="GO" id="GO:0020037">
    <property type="term" value="F:heme binding"/>
    <property type="evidence" value="ECO:0007669"/>
    <property type="project" value="InterPro"/>
</dbReference>
<sequence length="546" mass="61620">MGSPTLLTVVAAAAVHCVVSPLPEVSLEQYVVPYLLGNLILCSYLWKEGLPTVDIIFSFTTINACFIFTSVILTITRRLFFSPLAKFPGPKLAAISGFWNANEGRLGRASRTRKALHDQFQSDIIRIGPNELSVNRVDAIERLYGKDYKRGTFTPVFNISGGDNLVTQRDNQLHSVWRRMWVKAFNKDKFSDYLNRIQSHVNKAVRLLHEKAGNPVECGKFLDALTFDVISDVAFSQDTKFQDGAGDRSLIDGIHIFVPMIPVLGNLPHLQQICRYLPEPPAGRKFSEYRGQVLAARKSLKGQPNDIFAHLEVPDASTGIRMRPIDLKQHILFMMIVGAHSVGTTLTRTLAVLASQPHVQSSIRQELNEVFHGEGSAPVETIRKLKYLDCVVREALRMFAPVTDGTPVIVPKGGITLESGSFIPGGTQVWVGQYVIMFNEEYFPRPHEFLPEGGWMSLGDEGYGKEGELVKDRRAWIPFGYGFHSCGGRALAIEELKQILLRFVMEFDIRFVEHEDMPFQYEHWADSWKDYFLAMIDEIELRFVPR</sequence>
<comment type="caution">
    <text evidence="14">The sequence shown here is derived from an EMBL/GenBank/DDBJ whole genome shotgun (WGS) entry which is preliminary data.</text>
</comment>
<dbReference type="PANTHER" id="PTHR24305:SF112">
    <property type="entry name" value="L-ORNITHINE-N5-MONOOXYGENASE (EUROFUNG)"/>
    <property type="match status" value="1"/>
</dbReference>
<feature type="binding site" description="axial binding residue" evidence="12">
    <location>
        <position position="486"/>
    </location>
    <ligand>
        <name>heme</name>
        <dbReference type="ChEBI" id="CHEBI:30413"/>
    </ligand>
    <ligandPart>
        <name>Fe</name>
        <dbReference type="ChEBI" id="CHEBI:18248"/>
    </ligandPart>
</feature>
<keyword evidence="6 12" id="KW-0479">Metal-binding</keyword>
<dbReference type="InterPro" id="IPR001128">
    <property type="entry name" value="Cyt_P450"/>
</dbReference>
<dbReference type="PRINTS" id="PR00463">
    <property type="entry name" value="EP450I"/>
</dbReference>
<evidence type="ECO:0000256" key="1">
    <source>
        <dbReference type="ARBA" id="ARBA00001971"/>
    </source>
</evidence>
<dbReference type="InterPro" id="IPR050121">
    <property type="entry name" value="Cytochrome_P450_monoxygenase"/>
</dbReference>
<keyword evidence="11 13" id="KW-0472">Membrane</keyword>
<keyword evidence="7 13" id="KW-1133">Transmembrane helix</keyword>
<evidence type="ECO:0000256" key="11">
    <source>
        <dbReference type="ARBA" id="ARBA00023136"/>
    </source>
</evidence>
<evidence type="ECO:0000256" key="4">
    <source>
        <dbReference type="ARBA" id="ARBA00022617"/>
    </source>
</evidence>
<comment type="subcellular location">
    <subcellularLocation>
        <location evidence="2">Membrane</location>
    </subcellularLocation>
</comment>
<name>A0A8H7N2J9_BIOOC</name>
<evidence type="ECO:0000256" key="3">
    <source>
        <dbReference type="ARBA" id="ARBA00010617"/>
    </source>
</evidence>